<dbReference type="AlphaFoldDB" id="A0A284S0D9"/>
<dbReference type="Proteomes" id="UP000219338">
    <property type="component" value="Unassembled WGS sequence"/>
</dbReference>
<gene>
    <name evidence="1" type="ORF">ARMOST_17930</name>
</gene>
<name>A0A284S0D9_ARMOS</name>
<proteinExistence type="predicted"/>
<protein>
    <submittedName>
        <fullName evidence="1">Uncharacterized protein</fullName>
    </submittedName>
</protein>
<dbReference type="EMBL" id="FUEG01000024">
    <property type="protein sequence ID" value="SJL14473.1"/>
    <property type="molecule type" value="Genomic_DNA"/>
</dbReference>
<reference evidence="2" key="1">
    <citation type="journal article" date="2017" name="Nat. Ecol. Evol.">
        <title>Genome expansion and lineage-specific genetic innovations in the forest pathogenic fungi Armillaria.</title>
        <authorList>
            <person name="Sipos G."/>
            <person name="Prasanna A.N."/>
            <person name="Walter M.C."/>
            <person name="O'Connor E."/>
            <person name="Balint B."/>
            <person name="Krizsan K."/>
            <person name="Kiss B."/>
            <person name="Hess J."/>
            <person name="Varga T."/>
            <person name="Slot J."/>
            <person name="Riley R."/>
            <person name="Boka B."/>
            <person name="Rigling D."/>
            <person name="Barry K."/>
            <person name="Lee J."/>
            <person name="Mihaltcheva S."/>
            <person name="LaButti K."/>
            <person name="Lipzen A."/>
            <person name="Waldron R."/>
            <person name="Moloney N.M."/>
            <person name="Sperisen C."/>
            <person name="Kredics L."/>
            <person name="Vagvoelgyi C."/>
            <person name="Patrignani A."/>
            <person name="Fitzpatrick D."/>
            <person name="Nagy I."/>
            <person name="Doyle S."/>
            <person name="Anderson J.B."/>
            <person name="Grigoriev I.V."/>
            <person name="Gueldener U."/>
            <person name="Muensterkoetter M."/>
            <person name="Nagy L.G."/>
        </authorList>
    </citation>
    <scope>NUCLEOTIDE SEQUENCE [LARGE SCALE GENOMIC DNA]</scope>
    <source>
        <strain evidence="2">C18/9</strain>
    </source>
</reference>
<accession>A0A284S0D9</accession>
<evidence type="ECO:0000313" key="2">
    <source>
        <dbReference type="Proteomes" id="UP000219338"/>
    </source>
</evidence>
<keyword evidence="2" id="KW-1185">Reference proteome</keyword>
<organism evidence="1 2">
    <name type="scientific">Armillaria ostoyae</name>
    <name type="common">Armillaria root rot fungus</name>
    <dbReference type="NCBI Taxonomy" id="47428"/>
    <lineage>
        <taxon>Eukaryota</taxon>
        <taxon>Fungi</taxon>
        <taxon>Dikarya</taxon>
        <taxon>Basidiomycota</taxon>
        <taxon>Agaricomycotina</taxon>
        <taxon>Agaricomycetes</taxon>
        <taxon>Agaricomycetidae</taxon>
        <taxon>Agaricales</taxon>
        <taxon>Marasmiineae</taxon>
        <taxon>Physalacriaceae</taxon>
        <taxon>Armillaria</taxon>
    </lineage>
</organism>
<evidence type="ECO:0000313" key="1">
    <source>
        <dbReference type="EMBL" id="SJL14473.1"/>
    </source>
</evidence>
<sequence length="76" mass="8697">MILELSNADVPQRVIHPRFIVKTDTFRRCDGSVALGSTFRWSWMGFAVKTSRCVLCREDKDLFIAGLETRPLTSYS</sequence>